<dbReference type="InterPro" id="IPR002586">
    <property type="entry name" value="CobQ/CobB/MinD/ParA_Nub-bd_dom"/>
</dbReference>
<dbReference type="Gene3D" id="3.40.50.300">
    <property type="entry name" value="P-loop containing nucleotide triphosphate hydrolases"/>
    <property type="match status" value="1"/>
</dbReference>
<keyword evidence="4" id="KW-1185">Reference proteome</keyword>
<evidence type="ECO:0000256" key="1">
    <source>
        <dbReference type="SAM" id="Phobius"/>
    </source>
</evidence>
<evidence type="ECO:0000313" key="3">
    <source>
        <dbReference type="EMBL" id="GAA5511392.1"/>
    </source>
</evidence>
<reference evidence="3 4" key="1">
    <citation type="submission" date="2024-02" db="EMBL/GenBank/DDBJ databases">
        <title>Deinococcus carri NBRC 110142.</title>
        <authorList>
            <person name="Ichikawa N."/>
            <person name="Katano-Makiyama Y."/>
            <person name="Hidaka K."/>
        </authorList>
    </citation>
    <scope>NUCLEOTIDE SEQUENCE [LARGE SCALE GENOMIC DNA]</scope>
    <source>
        <strain evidence="3 4">NBRC 110142</strain>
    </source>
</reference>
<evidence type="ECO:0000259" key="2">
    <source>
        <dbReference type="Pfam" id="PF01656"/>
    </source>
</evidence>
<proteinExistence type="predicted"/>
<dbReference type="Pfam" id="PF01656">
    <property type="entry name" value="CbiA"/>
    <property type="match status" value="1"/>
</dbReference>
<dbReference type="RefSeq" id="WP_345459264.1">
    <property type="nucleotide sequence ID" value="NZ_BAABRP010000001.1"/>
</dbReference>
<keyword evidence="1" id="KW-1133">Transmembrane helix</keyword>
<keyword evidence="1" id="KW-0472">Membrane</keyword>
<feature type="domain" description="CobQ/CobB/MinD/ParA nucleotide binding" evidence="2">
    <location>
        <begin position="339"/>
        <end position="505"/>
    </location>
</feature>
<dbReference type="EMBL" id="BAABRP010000001">
    <property type="protein sequence ID" value="GAA5511392.1"/>
    <property type="molecule type" value="Genomic_DNA"/>
</dbReference>
<name>A0ABP9W212_9DEIO</name>
<gene>
    <name evidence="3" type="ORF">Dcar01_00101</name>
</gene>
<comment type="caution">
    <text evidence="3">The sequence shown here is derived from an EMBL/GenBank/DDBJ whole genome shotgun (WGS) entry which is preliminary data.</text>
</comment>
<keyword evidence="1" id="KW-0812">Transmembrane</keyword>
<dbReference type="PANTHER" id="PTHR32309">
    <property type="entry name" value="TYROSINE-PROTEIN KINASE"/>
    <property type="match status" value="1"/>
</dbReference>
<accession>A0ABP9W212</accession>
<sequence length="524" mass="56109">MTSERPKDLDLSYLLGVLRRAALPVLLTALALSLLVYLYSRTRPAVYQATASIAALPNGGGNSVINTTLVTAPPLPPAVVARAMRSPEVVDRALTLLGQRVPDSAARRALEQQVRADLGQNDDQAVGLASDVNQDFVGVYEVSVRAATPPVAQAGANSFTQALLAWDRQRALGSVSLARQNLLQQRDDLTRRIAQAATPLDVRSLESLRGDVLQKLQQVEVLEQTVTGTLSALAGALLPVDPVEPRPLRNAALVFAATLFFGVLLAFALDQLRRRIRGPEDLRQFSVPVMATLPPLPARLTDPRALIREVGQGTFREQMDFVRVGLLATLVRPARTPLIVISSAQTGEGKSTVTAALASNLGLNGLRVLVVDADVYRRRQEQLWLSGGTGRPAPAPRPAGPGGSQLWSGVGERVDLAAPGNSRLDVDEVMNLIEHLRANYDVVLVDSPPVLRVADSLALAARMDGLLLVADAQVSRAQVERAVQEVGLLGVHLLGFVLNRFREPAGQGSYAYAPLQAERTGVLP</sequence>
<dbReference type="InterPro" id="IPR050445">
    <property type="entry name" value="Bact_polysacc_biosynth/exp"/>
</dbReference>
<feature type="transmembrane region" description="Helical" evidence="1">
    <location>
        <begin position="251"/>
        <end position="269"/>
    </location>
</feature>
<evidence type="ECO:0000313" key="4">
    <source>
        <dbReference type="Proteomes" id="UP001401887"/>
    </source>
</evidence>
<dbReference type="Proteomes" id="UP001401887">
    <property type="component" value="Unassembled WGS sequence"/>
</dbReference>
<dbReference type="SUPFAM" id="SSF52540">
    <property type="entry name" value="P-loop containing nucleoside triphosphate hydrolases"/>
    <property type="match status" value="1"/>
</dbReference>
<feature type="transmembrane region" description="Helical" evidence="1">
    <location>
        <begin position="21"/>
        <end position="40"/>
    </location>
</feature>
<dbReference type="InterPro" id="IPR027417">
    <property type="entry name" value="P-loop_NTPase"/>
</dbReference>
<dbReference type="PANTHER" id="PTHR32309:SF31">
    <property type="entry name" value="CAPSULAR EXOPOLYSACCHARIDE FAMILY"/>
    <property type="match status" value="1"/>
</dbReference>
<protein>
    <recommendedName>
        <fullName evidence="2">CobQ/CobB/MinD/ParA nucleotide binding domain-containing protein</fullName>
    </recommendedName>
</protein>
<organism evidence="3 4">
    <name type="scientific">Deinococcus carri</name>
    <dbReference type="NCBI Taxonomy" id="1211323"/>
    <lineage>
        <taxon>Bacteria</taxon>
        <taxon>Thermotogati</taxon>
        <taxon>Deinococcota</taxon>
        <taxon>Deinococci</taxon>
        <taxon>Deinococcales</taxon>
        <taxon>Deinococcaceae</taxon>
        <taxon>Deinococcus</taxon>
    </lineage>
</organism>